<dbReference type="PANTHER" id="PTHR43772:SF2">
    <property type="entry name" value="PUTATIVE (AFU_ORTHOLOGUE AFUA_2G04480)-RELATED"/>
    <property type="match status" value="1"/>
</dbReference>
<dbReference type="SUPFAM" id="SSF75005">
    <property type="entry name" value="Arabinanase/levansucrase/invertase"/>
    <property type="match status" value="1"/>
</dbReference>
<gene>
    <name evidence="7" type="ORF">ACFFUR_16755</name>
</gene>
<dbReference type="Proteomes" id="UP001589654">
    <property type="component" value="Unassembled WGS sequence"/>
</dbReference>
<evidence type="ECO:0000256" key="4">
    <source>
        <dbReference type="ARBA" id="ARBA00023277"/>
    </source>
</evidence>
<dbReference type="PROSITE" id="PS51257">
    <property type="entry name" value="PROKAR_LIPOPROTEIN"/>
    <property type="match status" value="1"/>
</dbReference>
<dbReference type="PANTHER" id="PTHR43772">
    <property type="entry name" value="ENDO-1,4-BETA-XYLANASE"/>
    <property type="match status" value="1"/>
</dbReference>
<dbReference type="Gene3D" id="2.115.10.20">
    <property type="entry name" value="Glycosyl hydrolase domain, family 43"/>
    <property type="match status" value="1"/>
</dbReference>
<comment type="similarity">
    <text evidence="1 6">Belongs to the glycosyl hydrolase 43 family.</text>
</comment>
<evidence type="ECO:0000256" key="2">
    <source>
        <dbReference type="ARBA" id="ARBA00022651"/>
    </source>
</evidence>
<evidence type="ECO:0000256" key="6">
    <source>
        <dbReference type="RuleBase" id="RU361187"/>
    </source>
</evidence>
<keyword evidence="4" id="KW-0119">Carbohydrate metabolism</keyword>
<keyword evidence="3 6" id="KW-0378">Hydrolase</keyword>
<name>A0ABV5J9H2_9BACT</name>
<reference evidence="7 8" key="1">
    <citation type="submission" date="2024-09" db="EMBL/GenBank/DDBJ databases">
        <authorList>
            <person name="Sun Q."/>
            <person name="Mori K."/>
        </authorList>
    </citation>
    <scope>NUCLEOTIDE SEQUENCE [LARGE SCALE GENOMIC DNA]</scope>
    <source>
        <strain evidence="7 8">CECT 7682</strain>
    </source>
</reference>
<sequence length="337" mass="37721">MNKSKVLVMISACALLAGVTGCQKRNVKGEQSEKSEITAELISNPISEISCADPSIVKHEGRFYIFATVDPWGGEELVVLESSDFKNWERKHIQWPNLEDCTSPTSGKDKVWAPGVIKGKDGKFYMYVTVHNELWAGVADHPLGPWKNAKADGTPLIKGDMFPEYHMIDGDAFIDDDGQVYLYWGSGLNWVNGHCFVVKLKDDMASFNEEDIKDVTPPNYFEAPYMIKRDGKYFLMYSHGKCTNGTYQVRYSVGDTPYGPWTEGTESPILTTTEDSTTLGPGHHTVFSENGQDYILYHRIRDNSGPLLRELVIDSLNFDIEGNIKKVIPRGAANFAL</sequence>
<evidence type="ECO:0000256" key="3">
    <source>
        <dbReference type="ARBA" id="ARBA00022801"/>
    </source>
</evidence>
<organism evidence="7 8">
    <name type="scientific">Echinicola jeungdonensis</name>
    <dbReference type="NCBI Taxonomy" id="709343"/>
    <lineage>
        <taxon>Bacteria</taxon>
        <taxon>Pseudomonadati</taxon>
        <taxon>Bacteroidota</taxon>
        <taxon>Cytophagia</taxon>
        <taxon>Cytophagales</taxon>
        <taxon>Cyclobacteriaceae</taxon>
        <taxon>Echinicola</taxon>
    </lineage>
</organism>
<evidence type="ECO:0000256" key="5">
    <source>
        <dbReference type="ARBA" id="ARBA00023295"/>
    </source>
</evidence>
<evidence type="ECO:0000313" key="7">
    <source>
        <dbReference type="EMBL" id="MFB9213469.1"/>
    </source>
</evidence>
<keyword evidence="5 6" id="KW-0326">Glycosidase</keyword>
<dbReference type="InterPro" id="IPR023296">
    <property type="entry name" value="Glyco_hydro_beta-prop_sf"/>
</dbReference>
<keyword evidence="2" id="KW-0858">Xylan degradation</keyword>
<evidence type="ECO:0000313" key="8">
    <source>
        <dbReference type="Proteomes" id="UP001589654"/>
    </source>
</evidence>
<dbReference type="InterPro" id="IPR052176">
    <property type="entry name" value="Glycosyl_Hydrlase_43_Enz"/>
</dbReference>
<dbReference type="CDD" id="cd18608">
    <property type="entry name" value="GH43_F5-8_typeC-like"/>
    <property type="match status" value="1"/>
</dbReference>
<keyword evidence="8" id="KW-1185">Reference proteome</keyword>
<proteinExistence type="inferred from homology"/>
<dbReference type="InterPro" id="IPR006710">
    <property type="entry name" value="Glyco_hydro_43"/>
</dbReference>
<comment type="caution">
    <text evidence="7">The sequence shown here is derived from an EMBL/GenBank/DDBJ whole genome shotgun (WGS) entry which is preliminary data.</text>
</comment>
<dbReference type="Pfam" id="PF04616">
    <property type="entry name" value="Glyco_hydro_43"/>
    <property type="match status" value="1"/>
</dbReference>
<accession>A0ABV5J9H2</accession>
<keyword evidence="2" id="KW-0624">Polysaccharide degradation</keyword>
<dbReference type="RefSeq" id="WP_290248996.1">
    <property type="nucleotide sequence ID" value="NZ_JAUFQT010000002.1"/>
</dbReference>
<evidence type="ECO:0000256" key="1">
    <source>
        <dbReference type="ARBA" id="ARBA00009865"/>
    </source>
</evidence>
<protein>
    <submittedName>
        <fullName evidence="7">Family 43 glycosylhydrolase</fullName>
    </submittedName>
</protein>
<dbReference type="EMBL" id="JBHMEW010000068">
    <property type="protein sequence ID" value="MFB9213469.1"/>
    <property type="molecule type" value="Genomic_DNA"/>
</dbReference>